<evidence type="ECO:0000313" key="2">
    <source>
        <dbReference type="EMBL" id="KAL0006288.1"/>
    </source>
</evidence>
<proteinExistence type="predicted"/>
<reference evidence="2 3" key="1">
    <citation type="submission" date="2024-01" db="EMBL/GenBank/DDBJ databases">
        <title>A telomere-to-telomere, gap-free genome of sweet tea (Lithocarpus litseifolius).</title>
        <authorList>
            <person name="Zhou J."/>
        </authorList>
    </citation>
    <scope>NUCLEOTIDE SEQUENCE [LARGE SCALE GENOMIC DNA]</scope>
    <source>
        <strain evidence="2">Zhou-2022a</strain>
        <tissue evidence="2">Leaf</tissue>
    </source>
</reference>
<dbReference type="Proteomes" id="UP001459277">
    <property type="component" value="Unassembled WGS sequence"/>
</dbReference>
<sequence length="102" mass="11772">MGSFVQWHETSGDYQWWQAIGGSVGRFLDKACIKIQDEREFMETLHSCPSGVSKDNLLSPAREGDEHPDHNKPPHPSNFSTIHPLHFANFPSEQNYLKFFKR</sequence>
<keyword evidence="3" id="KW-1185">Reference proteome</keyword>
<evidence type="ECO:0000256" key="1">
    <source>
        <dbReference type="SAM" id="MobiDB-lite"/>
    </source>
</evidence>
<dbReference type="EMBL" id="JAZDWU010000004">
    <property type="protein sequence ID" value="KAL0006288.1"/>
    <property type="molecule type" value="Genomic_DNA"/>
</dbReference>
<dbReference type="AlphaFoldDB" id="A0AAW2D6R0"/>
<evidence type="ECO:0000313" key="3">
    <source>
        <dbReference type="Proteomes" id="UP001459277"/>
    </source>
</evidence>
<gene>
    <name evidence="2" type="ORF">SO802_013849</name>
</gene>
<name>A0AAW2D6R0_9ROSI</name>
<accession>A0AAW2D6R0</accession>
<organism evidence="2 3">
    <name type="scientific">Lithocarpus litseifolius</name>
    <dbReference type="NCBI Taxonomy" id="425828"/>
    <lineage>
        <taxon>Eukaryota</taxon>
        <taxon>Viridiplantae</taxon>
        <taxon>Streptophyta</taxon>
        <taxon>Embryophyta</taxon>
        <taxon>Tracheophyta</taxon>
        <taxon>Spermatophyta</taxon>
        <taxon>Magnoliopsida</taxon>
        <taxon>eudicotyledons</taxon>
        <taxon>Gunneridae</taxon>
        <taxon>Pentapetalae</taxon>
        <taxon>rosids</taxon>
        <taxon>fabids</taxon>
        <taxon>Fagales</taxon>
        <taxon>Fagaceae</taxon>
        <taxon>Lithocarpus</taxon>
    </lineage>
</organism>
<comment type="caution">
    <text evidence="2">The sequence shown here is derived from an EMBL/GenBank/DDBJ whole genome shotgun (WGS) entry which is preliminary data.</text>
</comment>
<feature type="region of interest" description="Disordered" evidence="1">
    <location>
        <begin position="47"/>
        <end position="78"/>
    </location>
</feature>
<protein>
    <submittedName>
        <fullName evidence="2">Uncharacterized protein</fullName>
    </submittedName>
</protein>
<feature type="compositionally biased region" description="Basic and acidic residues" evidence="1">
    <location>
        <begin position="62"/>
        <end position="72"/>
    </location>
</feature>